<evidence type="ECO:0000256" key="1">
    <source>
        <dbReference type="ARBA" id="ARBA00008590"/>
    </source>
</evidence>
<feature type="compositionally biased region" description="Basic and acidic residues" evidence="3">
    <location>
        <begin position="446"/>
        <end position="457"/>
    </location>
</feature>
<evidence type="ECO:0000256" key="3">
    <source>
        <dbReference type="SAM" id="MobiDB-lite"/>
    </source>
</evidence>
<comment type="similarity">
    <text evidence="1">Belongs to the PACS family.</text>
</comment>
<dbReference type="Pfam" id="PF10254">
    <property type="entry name" value="Pacs-1"/>
    <property type="match status" value="1"/>
</dbReference>
<dbReference type="InterPro" id="IPR057541">
    <property type="entry name" value="PACS1/2_N"/>
</dbReference>
<feature type="domain" description="Phosphofurin acidic cluster sorting protein 1/2 N-terminal C2" evidence="5">
    <location>
        <begin position="14"/>
        <end position="161"/>
    </location>
</feature>
<evidence type="ECO:0000313" key="6">
    <source>
        <dbReference type="EMBL" id="JAV10605.1"/>
    </source>
</evidence>
<dbReference type="PANTHER" id="PTHR13280">
    <property type="entry name" value="PHOSPHOFURIN ACIDIC CLUSTER SORTING PROTEIN"/>
    <property type="match status" value="1"/>
</dbReference>
<feature type="compositionally biased region" description="Acidic residues" evidence="3">
    <location>
        <begin position="206"/>
        <end position="225"/>
    </location>
</feature>
<dbReference type="Pfam" id="PF25332">
    <property type="entry name" value="C2_PACS_N"/>
    <property type="match status" value="1"/>
</dbReference>
<dbReference type="AlphaFoldDB" id="A0A1L8DWG6"/>
<evidence type="ECO:0000256" key="2">
    <source>
        <dbReference type="ARBA" id="ARBA00022553"/>
    </source>
</evidence>
<reference evidence="6" key="1">
    <citation type="submission" date="2016-12" db="EMBL/GenBank/DDBJ databases">
        <title>An insight into the sialome and mialome of the sand fly, Nyssomyia neivai.</title>
        <authorList>
            <person name="Sebastian V."/>
            <person name="Goulart T.M."/>
            <person name="Oliveira W."/>
            <person name="Calvo E."/>
            <person name="Oliveira L.F."/>
            <person name="Pinto M.C."/>
            <person name="Rosselino A.M."/>
            <person name="Ribeiro J.M."/>
        </authorList>
    </citation>
    <scope>NUCLEOTIDE SEQUENCE</scope>
</reference>
<name>A0A1L8DWG6_9DIPT</name>
<feature type="compositionally biased region" description="Polar residues" evidence="3">
    <location>
        <begin position="742"/>
        <end position="752"/>
    </location>
</feature>
<accession>A0A1L8DWG6</accession>
<dbReference type="PANTHER" id="PTHR13280:SF17">
    <property type="entry name" value="KRUEPPEL TARGET AT 95D, ISOFORM A"/>
    <property type="match status" value="1"/>
</dbReference>
<proteinExistence type="inferred from homology"/>
<feature type="domain" description="Phosphofurin acidic cluster sorting protein 1/2 C-terminal" evidence="4">
    <location>
        <begin position="504"/>
        <end position="931"/>
    </location>
</feature>
<feature type="region of interest" description="Disordered" evidence="3">
    <location>
        <begin position="742"/>
        <end position="768"/>
    </location>
</feature>
<keyword evidence="2" id="KW-0597">Phosphoprotein</keyword>
<feature type="region of interest" description="Disordered" evidence="3">
    <location>
        <begin position="185"/>
        <end position="289"/>
    </location>
</feature>
<protein>
    <submittedName>
        <fullName evidence="6">Putative pacs-1 cytosolic sorting protein</fullName>
    </submittedName>
</protein>
<dbReference type="EMBL" id="GFDF01003479">
    <property type="protein sequence ID" value="JAV10605.1"/>
    <property type="molecule type" value="Transcribed_RNA"/>
</dbReference>
<feature type="region of interest" description="Disordered" evidence="3">
    <location>
        <begin position="336"/>
        <end position="363"/>
    </location>
</feature>
<dbReference type="InterPro" id="IPR019381">
    <property type="entry name" value="PACS1/2_C"/>
</dbReference>
<feature type="region of interest" description="Disordered" evidence="3">
    <location>
        <begin position="392"/>
        <end position="493"/>
    </location>
</feature>
<feature type="compositionally biased region" description="Polar residues" evidence="3">
    <location>
        <begin position="430"/>
        <end position="443"/>
    </location>
</feature>
<dbReference type="GO" id="GO:0072659">
    <property type="term" value="P:protein localization to plasma membrane"/>
    <property type="evidence" value="ECO:0007669"/>
    <property type="project" value="TreeGrafter"/>
</dbReference>
<organism evidence="6">
    <name type="scientific">Nyssomyia neivai</name>
    <dbReference type="NCBI Taxonomy" id="330878"/>
    <lineage>
        <taxon>Eukaryota</taxon>
        <taxon>Metazoa</taxon>
        <taxon>Ecdysozoa</taxon>
        <taxon>Arthropoda</taxon>
        <taxon>Hexapoda</taxon>
        <taxon>Insecta</taxon>
        <taxon>Pterygota</taxon>
        <taxon>Neoptera</taxon>
        <taxon>Endopterygota</taxon>
        <taxon>Diptera</taxon>
        <taxon>Nematocera</taxon>
        <taxon>Psychodoidea</taxon>
        <taxon>Psychodidae</taxon>
        <taxon>Nyssomyia</taxon>
    </lineage>
</organism>
<evidence type="ECO:0000259" key="4">
    <source>
        <dbReference type="Pfam" id="PF10254"/>
    </source>
</evidence>
<evidence type="ECO:0000259" key="5">
    <source>
        <dbReference type="Pfam" id="PF25332"/>
    </source>
</evidence>
<sequence>MTEKRFEKTNFRPVPMKLFAAWEVDRTPPNCIPRLCSLTITRLSLLSPLPVDLSSVSLAVKMQSSKRTLRSHEIPVPQSVLTANASGAVLSSPPLLETELDLNFSLQYPHFLKRDGNRLLILLQRRKKYKTRTILGYKTLAEGVIRMDAVLQKSMDMTVELNATGKGSRPGVTLATLRADRVSSIPVDHDNKNNNSVLMTDRVNEYSDEDEEGEFSSGEENDDPGDGVLGGYDAKRGYAKRGSNYRKLERSENDGETEDAPIGQNPGDSDSEFENLGKDKGNRAKMSRQRNFKQKIVALLKRFKVPEELDGGVSRHTGRGERVLDALYQELESLSCGEGDESGPDMDTVSVGSTPKPSLRPFFTNSRTMLHENLMGDIKSDLKIPLEKRDSLNAPTLPLDKKNSIPGAEKSGDWRNDSSGNEGGAGNTDPEAQTSDPQNTGSPPRSGDKESITDRRNRLFRAASGQPSSSKKKHSLSLASEQPQPKSALDACLSPTNVEPRKSLLDQVARTFATDEAILPDVLSLVGPPEAHYVALAARLAPLLAASFRPTFAPHNTAEVRAVLQALMNKIQKYCNSTAKPPTTIKVLLLGGDWLQGAVLRHYVELLGVRPPDWVNHIRFYIVPIGSSAISRYLSAVDATYGALFGTDAWQQLCERAIGADPAQSKIDVIEVTNRVQRYLHSAGPCTQIPIAEAMVNYKEEDSCQIFVPFISDVKLGCPEGPQVSLDLDESLGIISQQLSNVLSSSPPQSGRMSPPMPTTPATPSQLQQERAEKMEKLEKMQMMQPESYELQIDYWPVVSRYTDNKDKKEDKKGTDQGKNSIKSTFRNLQVWRLPQNPITSELPYGLTLNYSTKEKKQKIMRLGKKKEKDRDMEKEQCVDGISRLICSPKPSHPVPLRVYIDGTEWTGVKFFQLSSLWQTHVKNFPVGLIGAPLAPAET</sequence>